<keyword evidence="2" id="KW-1133">Transmembrane helix</keyword>
<organism evidence="3 4">
    <name type="scientific">Crystallibacter crystallopoietes</name>
    <dbReference type="NCBI Taxonomy" id="37928"/>
    <lineage>
        <taxon>Bacteria</taxon>
        <taxon>Bacillati</taxon>
        <taxon>Actinomycetota</taxon>
        <taxon>Actinomycetes</taxon>
        <taxon>Micrococcales</taxon>
        <taxon>Micrococcaceae</taxon>
        <taxon>Crystallibacter</taxon>
    </lineage>
</organism>
<keyword evidence="4" id="KW-1185">Reference proteome</keyword>
<dbReference type="RefSeq" id="WP_074699367.1">
    <property type="nucleotide sequence ID" value="NZ_CP018863.1"/>
</dbReference>
<keyword evidence="2" id="KW-0472">Membrane</keyword>
<keyword evidence="2" id="KW-0812">Transmembrane</keyword>
<evidence type="ECO:0000313" key="3">
    <source>
        <dbReference type="EMBL" id="SDQ37126.1"/>
    </source>
</evidence>
<dbReference type="Proteomes" id="UP000181917">
    <property type="component" value="Unassembled WGS sequence"/>
</dbReference>
<feature type="compositionally biased region" description="Low complexity" evidence="1">
    <location>
        <begin position="47"/>
        <end position="64"/>
    </location>
</feature>
<evidence type="ECO:0000313" key="4">
    <source>
        <dbReference type="Proteomes" id="UP000181917"/>
    </source>
</evidence>
<proteinExistence type="predicted"/>
<protein>
    <submittedName>
        <fullName evidence="3">Uncharacterized protein</fullName>
    </submittedName>
</protein>
<gene>
    <name evidence="3" type="ORF">SAMN04489742_0852</name>
</gene>
<evidence type="ECO:0000256" key="2">
    <source>
        <dbReference type="SAM" id="Phobius"/>
    </source>
</evidence>
<dbReference type="EMBL" id="FNKH01000002">
    <property type="protein sequence ID" value="SDQ37126.1"/>
    <property type="molecule type" value="Genomic_DNA"/>
</dbReference>
<dbReference type="Pfam" id="PF19650">
    <property type="entry name" value="DUF6153"/>
    <property type="match status" value="1"/>
</dbReference>
<sequence length="155" mass="15819">MSYGAAPRLALHLRPTLALFLGLTAIIFGIIGMHILNVSHQASVPATSGHSTSAPAAPAPATHHAPADKAMPSADTPTGMLSADGCAGGPCAGDHHLMAVVCVLMTIVAGFVLLFVPGWLRTRNWDGLRAPPKAVGPGAPALRPPSLVQLSISRT</sequence>
<feature type="region of interest" description="Disordered" evidence="1">
    <location>
        <begin position="47"/>
        <end position="76"/>
    </location>
</feature>
<dbReference type="InterPro" id="IPR046151">
    <property type="entry name" value="DUF6153"/>
</dbReference>
<feature type="transmembrane region" description="Helical" evidence="2">
    <location>
        <begin position="17"/>
        <end position="36"/>
    </location>
</feature>
<accession>A0A1H1AD31</accession>
<dbReference type="KEGG" id="acry:AC20117_13060"/>
<name>A0A1H1AD31_9MICC</name>
<reference evidence="3 4" key="1">
    <citation type="submission" date="2016-10" db="EMBL/GenBank/DDBJ databases">
        <authorList>
            <person name="de Groot N.N."/>
        </authorList>
    </citation>
    <scope>NUCLEOTIDE SEQUENCE [LARGE SCALE GENOMIC DNA]</scope>
    <source>
        <strain evidence="3 4">DSM 20117</strain>
    </source>
</reference>
<evidence type="ECO:0000256" key="1">
    <source>
        <dbReference type="SAM" id="MobiDB-lite"/>
    </source>
</evidence>
<dbReference type="AlphaFoldDB" id="A0A1H1AD31"/>
<feature type="transmembrane region" description="Helical" evidence="2">
    <location>
        <begin position="97"/>
        <end position="120"/>
    </location>
</feature>
<dbReference type="STRING" id="37928.SAMN04489742_0852"/>